<protein>
    <submittedName>
        <fullName evidence="2">Bacteroides conjugative transposon TraN protein</fullName>
    </submittedName>
</protein>
<dbReference type="OrthoDB" id="1038500at2"/>
<dbReference type="STRING" id="662367.SAMN05216167_115116"/>
<feature type="chain" id="PRO_5011469723" evidence="1">
    <location>
        <begin position="22"/>
        <end position="336"/>
    </location>
</feature>
<dbReference type="EMBL" id="FOLQ01000015">
    <property type="protein sequence ID" value="SFE56089.1"/>
    <property type="molecule type" value="Genomic_DNA"/>
</dbReference>
<name>A0A1I2BJ76_9BACT</name>
<dbReference type="Pfam" id="PF13595">
    <property type="entry name" value="DUF4138"/>
    <property type="match status" value="1"/>
</dbReference>
<feature type="signal peptide" evidence="1">
    <location>
        <begin position="1"/>
        <end position="21"/>
    </location>
</feature>
<gene>
    <name evidence="2" type="ORF">SAMN05216167_115116</name>
</gene>
<dbReference type="Proteomes" id="UP000198598">
    <property type="component" value="Unassembled WGS sequence"/>
</dbReference>
<sequence>MKISIINVLLFAGLNTAPVFAQTVFHKTVADTSQSVPAKAVGEMPSVPSPISTIITPSAPAIPIQENNVVRSYYVELPFNKTVSVIFPTTIRSVDLGSRDIIADKASEVENVLKVKATRNGFNETNFSVITTDGKFWSFVANYNEQPTVLALNLAANTLTGETISKSASNVSINGSDPKGGIIQFSGVNATQSEVVYNCTTILKKSRDIRHLGMEANRMEATLRGVYVKDNVIYYKMNMQNKSNINYDVDYIRFFVVDKTVAKRSSLQEVEVLPFYVYNDAIKTIKGHMAVERVFAFQKFTIPDEKRILVMAGEINGGRTLSFVINNEDIMNADKL</sequence>
<evidence type="ECO:0000313" key="2">
    <source>
        <dbReference type="EMBL" id="SFE56089.1"/>
    </source>
</evidence>
<dbReference type="RefSeq" id="WP_093831994.1">
    <property type="nucleotide sequence ID" value="NZ_FOLQ01000015.1"/>
</dbReference>
<keyword evidence="3" id="KW-1185">Reference proteome</keyword>
<accession>A0A1I2BJ76</accession>
<evidence type="ECO:0000313" key="3">
    <source>
        <dbReference type="Proteomes" id="UP000198598"/>
    </source>
</evidence>
<organism evidence="2 3">
    <name type="scientific">Spirosoma endophyticum</name>
    <dbReference type="NCBI Taxonomy" id="662367"/>
    <lineage>
        <taxon>Bacteria</taxon>
        <taxon>Pseudomonadati</taxon>
        <taxon>Bacteroidota</taxon>
        <taxon>Cytophagia</taxon>
        <taxon>Cytophagales</taxon>
        <taxon>Cytophagaceae</taxon>
        <taxon>Spirosoma</taxon>
    </lineage>
</organism>
<proteinExistence type="predicted"/>
<reference evidence="2 3" key="1">
    <citation type="submission" date="2016-10" db="EMBL/GenBank/DDBJ databases">
        <authorList>
            <person name="de Groot N.N."/>
        </authorList>
    </citation>
    <scope>NUCLEOTIDE SEQUENCE [LARGE SCALE GENOMIC DNA]</scope>
    <source>
        <strain evidence="2 3">DSM 26130</strain>
    </source>
</reference>
<keyword evidence="1" id="KW-0732">Signal</keyword>
<dbReference type="AlphaFoldDB" id="A0A1I2BJ76"/>
<evidence type="ECO:0000256" key="1">
    <source>
        <dbReference type="SAM" id="SignalP"/>
    </source>
</evidence>
<dbReference type="InterPro" id="IPR022298">
    <property type="entry name" value="Conjug_transposon_TraN"/>
</dbReference>
<dbReference type="NCBIfam" id="TIGR03780">
    <property type="entry name" value="Bac_Flav_CT_N"/>
    <property type="match status" value="1"/>
</dbReference>